<protein>
    <submittedName>
        <fullName evidence="1">Uncharacterized protein</fullName>
    </submittedName>
</protein>
<name>A0A6J5MFX8_9CAUD</name>
<sequence length="131" mass="14249">MSQYVSRKSDAKSKIPTQALQGDVWTTLEVEGLYSVIPTENSTAGALFATYLNITTPKIGGATELVIKWVRDPKGINDATGYETITLKKGGTTYVKDVWIFQAKKGQPVALSMKPNGKATVTTREIKLAIQ</sequence>
<evidence type="ECO:0000313" key="1">
    <source>
        <dbReference type="EMBL" id="CAB4145558.1"/>
    </source>
</evidence>
<dbReference type="EMBL" id="LR796456">
    <property type="protein sequence ID" value="CAB4145558.1"/>
    <property type="molecule type" value="Genomic_DNA"/>
</dbReference>
<proteinExistence type="predicted"/>
<reference evidence="1" key="1">
    <citation type="submission" date="2020-04" db="EMBL/GenBank/DDBJ databases">
        <authorList>
            <person name="Chiriac C."/>
            <person name="Salcher M."/>
            <person name="Ghai R."/>
            <person name="Kavagutti S V."/>
        </authorList>
    </citation>
    <scope>NUCLEOTIDE SEQUENCE</scope>
</reference>
<organism evidence="1">
    <name type="scientific">uncultured Caudovirales phage</name>
    <dbReference type="NCBI Taxonomy" id="2100421"/>
    <lineage>
        <taxon>Viruses</taxon>
        <taxon>Duplodnaviria</taxon>
        <taxon>Heunggongvirae</taxon>
        <taxon>Uroviricota</taxon>
        <taxon>Caudoviricetes</taxon>
        <taxon>Peduoviridae</taxon>
        <taxon>Maltschvirus</taxon>
        <taxon>Maltschvirus maltsch</taxon>
    </lineage>
</organism>
<accession>A0A6J5MFX8</accession>
<gene>
    <name evidence="1" type="ORF">UFOVP482_12</name>
</gene>